<organism evidence="9 10">
    <name type="scientific">Hyphomicrobium nitrativorans NL23</name>
    <dbReference type="NCBI Taxonomy" id="1029756"/>
    <lineage>
        <taxon>Bacteria</taxon>
        <taxon>Pseudomonadati</taxon>
        <taxon>Pseudomonadota</taxon>
        <taxon>Alphaproteobacteria</taxon>
        <taxon>Hyphomicrobiales</taxon>
        <taxon>Hyphomicrobiaceae</taxon>
        <taxon>Hyphomicrobium</taxon>
    </lineage>
</organism>
<dbReference type="Gene3D" id="1.10.3730.10">
    <property type="entry name" value="ProC C-terminal domain-like"/>
    <property type="match status" value="1"/>
</dbReference>
<comment type="subcellular location">
    <subcellularLocation>
        <location evidence="4">Cytoplasm</location>
    </subcellularLocation>
</comment>
<dbReference type="PIRSF" id="PIRSF000193">
    <property type="entry name" value="Pyrrol-5-carb_rd"/>
    <property type="match status" value="1"/>
</dbReference>
<evidence type="ECO:0000256" key="4">
    <source>
        <dbReference type="HAMAP-Rule" id="MF_01925"/>
    </source>
</evidence>
<dbReference type="InterPro" id="IPR029036">
    <property type="entry name" value="P5CR_dimer"/>
</dbReference>
<dbReference type="Gene3D" id="3.40.50.720">
    <property type="entry name" value="NAD(P)-binding Rossmann-like Domain"/>
    <property type="match status" value="1"/>
</dbReference>
<dbReference type="Pfam" id="PF14748">
    <property type="entry name" value="P5CR_dimer"/>
    <property type="match status" value="1"/>
</dbReference>
<keyword evidence="3 4" id="KW-0560">Oxidoreductase</keyword>
<dbReference type="UniPathway" id="UPA00098">
    <property type="reaction ID" value="UER00361"/>
</dbReference>
<dbReference type="Pfam" id="PF03807">
    <property type="entry name" value="F420_oxidored"/>
    <property type="match status" value="1"/>
</dbReference>
<dbReference type="GO" id="GO:0005737">
    <property type="term" value="C:cytoplasm"/>
    <property type="evidence" value="ECO:0007669"/>
    <property type="project" value="UniProtKB-SubCell"/>
</dbReference>
<evidence type="ECO:0000313" key="9">
    <source>
        <dbReference type="EMBL" id="AHB49717.1"/>
    </source>
</evidence>
<dbReference type="PANTHER" id="PTHR11645">
    <property type="entry name" value="PYRROLINE-5-CARBOXYLATE REDUCTASE"/>
    <property type="match status" value="1"/>
</dbReference>
<dbReference type="RefSeq" id="WP_023788712.1">
    <property type="nucleotide sequence ID" value="NC_022997.1"/>
</dbReference>
<comment type="catalytic activity">
    <reaction evidence="4">
        <text>L-proline + NADP(+) = (S)-1-pyrroline-5-carboxylate + NADPH + 2 H(+)</text>
        <dbReference type="Rhea" id="RHEA:14109"/>
        <dbReference type="ChEBI" id="CHEBI:15378"/>
        <dbReference type="ChEBI" id="CHEBI:17388"/>
        <dbReference type="ChEBI" id="CHEBI:57783"/>
        <dbReference type="ChEBI" id="CHEBI:58349"/>
        <dbReference type="ChEBI" id="CHEBI:60039"/>
        <dbReference type="EC" id="1.5.1.2"/>
    </reaction>
</comment>
<dbReference type="Proteomes" id="UP000018542">
    <property type="component" value="Chromosome"/>
</dbReference>
<evidence type="ECO:0000256" key="1">
    <source>
        <dbReference type="ARBA" id="ARBA00005525"/>
    </source>
</evidence>
<evidence type="ECO:0000256" key="5">
    <source>
        <dbReference type="NCBIfam" id="TIGR00112"/>
    </source>
</evidence>
<feature type="binding site" evidence="6">
    <location>
        <begin position="74"/>
        <end position="77"/>
    </location>
    <ligand>
        <name>NADP(+)</name>
        <dbReference type="ChEBI" id="CHEBI:58349"/>
    </ligand>
</feature>
<comment type="pathway">
    <text evidence="4">Amino-acid biosynthesis; L-proline biosynthesis; L-proline from L-glutamate 5-semialdehyde: step 1/1.</text>
</comment>
<evidence type="ECO:0000256" key="6">
    <source>
        <dbReference type="PIRSR" id="PIRSR000193-1"/>
    </source>
</evidence>
<evidence type="ECO:0000313" key="10">
    <source>
        <dbReference type="Proteomes" id="UP000018542"/>
    </source>
</evidence>
<dbReference type="InterPro" id="IPR000304">
    <property type="entry name" value="Pyrroline-COOH_reductase"/>
</dbReference>
<dbReference type="EMBL" id="CP006912">
    <property type="protein sequence ID" value="AHB49717.1"/>
    <property type="molecule type" value="Genomic_DNA"/>
</dbReference>
<protein>
    <recommendedName>
        <fullName evidence="4 5">Pyrroline-5-carboxylate reductase</fullName>
        <shortName evidence="4">P5C reductase</shortName>
        <shortName evidence="4">P5CR</shortName>
        <ecNumber evidence="4 5">1.5.1.2</ecNumber>
    </recommendedName>
    <alternativeName>
        <fullName evidence="4">PCA reductase</fullName>
    </alternativeName>
</protein>
<accession>V5SGU1</accession>
<keyword evidence="2 4" id="KW-0521">NADP</keyword>
<dbReference type="GO" id="GO:0004735">
    <property type="term" value="F:pyrroline-5-carboxylate reductase activity"/>
    <property type="evidence" value="ECO:0007669"/>
    <property type="project" value="UniProtKB-UniRule"/>
</dbReference>
<comment type="function">
    <text evidence="4">Catalyzes the reduction of 1-pyrroline-5-carboxylate (PCA) to L-proline.</text>
</comment>
<dbReference type="HOGENOM" id="CLU_042344_0_2_5"/>
<sequence>MSFSFDGPLLLVGAGKMGGALLEGLIARGFDPARVRVQDPSPPNDVAALLARHGIAAEARVENLPSPPGVVLAAVKPQMMDAVFPAVAALAGPDTLVVSIAAGRTLESFETHLAPGAAVVRAMPNTPAAVGRGITVCVANESVTPAGRAICEALMSAVGEVAWVEDETLMDAVTAISGSGPAYVFLLAECLAKAAVAVGLDGALARQLARATVSGAGELLAQSDLDAAQLRRNVTSPGGTTAAALDVLMAKGGMEDNLREAVVSAVVRSRELAK</sequence>
<comment type="catalytic activity">
    <reaction evidence="4">
        <text>L-proline + NAD(+) = (S)-1-pyrroline-5-carboxylate + NADH + 2 H(+)</text>
        <dbReference type="Rhea" id="RHEA:14105"/>
        <dbReference type="ChEBI" id="CHEBI:15378"/>
        <dbReference type="ChEBI" id="CHEBI:17388"/>
        <dbReference type="ChEBI" id="CHEBI:57540"/>
        <dbReference type="ChEBI" id="CHEBI:57945"/>
        <dbReference type="ChEBI" id="CHEBI:60039"/>
        <dbReference type="EC" id="1.5.1.2"/>
    </reaction>
</comment>
<dbReference type="PATRIC" id="fig|1029756.8.peg.3563"/>
<dbReference type="InterPro" id="IPR028939">
    <property type="entry name" value="P5C_Rdtase_cat_N"/>
</dbReference>
<dbReference type="SUPFAM" id="SSF51735">
    <property type="entry name" value="NAD(P)-binding Rossmann-fold domains"/>
    <property type="match status" value="1"/>
</dbReference>
<name>V5SGU1_9HYPH</name>
<evidence type="ECO:0000256" key="2">
    <source>
        <dbReference type="ARBA" id="ARBA00022857"/>
    </source>
</evidence>
<dbReference type="AlphaFoldDB" id="V5SGU1"/>
<keyword evidence="10" id="KW-1185">Reference proteome</keyword>
<keyword evidence="4" id="KW-0028">Amino-acid biosynthesis</keyword>
<keyword evidence="4" id="KW-0963">Cytoplasm</keyword>
<dbReference type="SUPFAM" id="SSF48179">
    <property type="entry name" value="6-phosphogluconate dehydrogenase C-terminal domain-like"/>
    <property type="match status" value="1"/>
</dbReference>
<gene>
    <name evidence="4" type="primary">proC</name>
    <name evidence="9" type="ORF">W911_17115</name>
</gene>
<dbReference type="KEGG" id="hni:W911_17115"/>
<comment type="similarity">
    <text evidence="1 4">Belongs to the pyrroline-5-carboxylate reductase family.</text>
</comment>
<feature type="domain" description="Pyrroline-5-carboxylate reductase dimerisation" evidence="8">
    <location>
        <begin position="167"/>
        <end position="272"/>
    </location>
</feature>
<keyword evidence="4" id="KW-0641">Proline biosynthesis</keyword>
<proteinExistence type="inferred from homology"/>
<dbReference type="InterPro" id="IPR008927">
    <property type="entry name" value="6-PGluconate_DH-like_C_sf"/>
</dbReference>
<evidence type="ECO:0000259" key="7">
    <source>
        <dbReference type="Pfam" id="PF03807"/>
    </source>
</evidence>
<evidence type="ECO:0000256" key="3">
    <source>
        <dbReference type="ARBA" id="ARBA00023002"/>
    </source>
</evidence>
<feature type="domain" description="Pyrroline-5-carboxylate reductase catalytic N-terminal" evidence="7">
    <location>
        <begin position="11"/>
        <end position="103"/>
    </location>
</feature>
<dbReference type="PANTHER" id="PTHR11645:SF0">
    <property type="entry name" value="PYRROLINE-5-CARBOXYLATE REDUCTASE 3"/>
    <property type="match status" value="1"/>
</dbReference>
<dbReference type="FunFam" id="1.10.3730.10:FF:000001">
    <property type="entry name" value="Pyrroline-5-carboxylate reductase"/>
    <property type="match status" value="1"/>
</dbReference>
<dbReference type="GO" id="GO:0055129">
    <property type="term" value="P:L-proline biosynthetic process"/>
    <property type="evidence" value="ECO:0007669"/>
    <property type="project" value="UniProtKB-UniRule"/>
</dbReference>
<dbReference type="NCBIfam" id="TIGR00112">
    <property type="entry name" value="proC"/>
    <property type="match status" value="1"/>
</dbReference>
<dbReference type="HAMAP" id="MF_01925">
    <property type="entry name" value="P5C_reductase"/>
    <property type="match status" value="1"/>
</dbReference>
<dbReference type="InterPro" id="IPR036291">
    <property type="entry name" value="NAD(P)-bd_dom_sf"/>
</dbReference>
<dbReference type="EC" id="1.5.1.2" evidence="4 5"/>
<evidence type="ECO:0000259" key="8">
    <source>
        <dbReference type="Pfam" id="PF14748"/>
    </source>
</evidence>
<dbReference type="OrthoDB" id="9805754at2"/>
<reference evidence="9 10" key="1">
    <citation type="journal article" date="2014" name="Genome Announc.">
        <title>Complete Genome Sequence of Hyphomicrobium nitrativorans Strain NL23, a Denitrifying Bacterium Isolated from Biofilm of a Methanol-Fed Denitrification System Treating Seawater at the Montreal Biodome.</title>
        <authorList>
            <person name="Martineau C."/>
            <person name="Villeneuve C."/>
            <person name="Mauffrey F."/>
            <person name="Villemur R."/>
        </authorList>
    </citation>
    <scope>NUCLEOTIDE SEQUENCE [LARGE SCALE GENOMIC DNA]</scope>
    <source>
        <strain evidence="9">NL23</strain>
    </source>
</reference>
<dbReference type="STRING" id="1029756.W911_17115"/>